<dbReference type="Pfam" id="PF00512">
    <property type="entry name" value="HisKA"/>
    <property type="match status" value="1"/>
</dbReference>
<dbReference type="SUPFAM" id="SSF55874">
    <property type="entry name" value="ATPase domain of HSP90 chaperone/DNA topoisomerase II/histidine kinase"/>
    <property type="match status" value="1"/>
</dbReference>
<keyword evidence="13" id="KW-0902">Two-component regulatory system</keyword>
<dbReference type="SUPFAM" id="SSF47384">
    <property type="entry name" value="Homodimeric domain of signal transducing histidine kinase"/>
    <property type="match status" value="1"/>
</dbReference>
<dbReference type="InterPro" id="IPR003661">
    <property type="entry name" value="HisK_dim/P_dom"/>
</dbReference>
<keyword evidence="10" id="KW-0418">Kinase</keyword>
<keyword evidence="6" id="KW-0597">Phosphoprotein</keyword>
<evidence type="ECO:0000256" key="12">
    <source>
        <dbReference type="ARBA" id="ARBA00022989"/>
    </source>
</evidence>
<evidence type="ECO:0000256" key="9">
    <source>
        <dbReference type="ARBA" id="ARBA00022741"/>
    </source>
</evidence>
<evidence type="ECO:0000256" key="2">
    <source>
        <dbReference type="ARBA" id="ARBA00004429"/>
    </source>
</evidence>
<dbReference type="PRINTS" id="PR00344">
    <property type="entry name" value="BCTRLSENSOR"/>
</dbReference>
<gene>
    <name evidence="19" type="ORF">DX908_05830</name>
</gene>
<evidence type="ECO:0000259" key="18">
    <source>
        <dbReference type="PROSITE" id="PS50885"/>
    </source>
</evidence>
<dbReference type="InterPro" id="IPR004358">
    <property type="entry name" value="Sig_transdc_His_kin-like_C"/>
</dbReference>
<proteinExistence type="predicted"/>
<evidence type="ECO:0000256" key="7">
    <source>
        <dbReference type="ARBA" id="ARBA00022679"/>
    </source>
</evidence>
<dbReference type="PANTHER" id="PTHR44936:SF5">
    <property type="entry name" value="SENSOR HISTIDINE KINASE ENVZ"/>
    <property type="match status" value="1"/>
</dbReference>
<dbReference type="RefSeq" id="WP_116391475.1">
    <property type="nucleotide sequence ID" value="NZ_QUQO01000001.1"/>
</dbReference>
<dbReference type="Gene3D" id="3.30.565.10">
    <property type="entry name" value="Histidine kinase-like ATPase, C-terminal domain"/>
    <property type="match status" value="1"/>
</dbReference>
<dbReference type="Pfam" id="PF02518">
    <property type="entry name" value="HATPase_c"/>
    <property type="match status" value="1"/>
</dbReference>
<keyword evidence="8 16" id="KW-0812">Transmembrane</keyword>
<evidence type="ECO:0000256" key="3">
    <source>
        <dbReference type="ARBA" id="ARBA00012438"/>
    </source>
</evidence>
<accession>A0A371RHD0</accession>
<dbReference type="InterPro" id="IPR036890">
    <property type="entry name" value="HATPase_C_sf"/>
</dbReference>
<keyword evidence="5" id="KW-0997">Cell inner membrane</keyword>
<dbReference type="CDD" id="cd00082">
    <property type="entry name" value="HisKA"/>
    <property type="match status" value="1"/>
</dbReference>
<comment type="subcellular location">
    <subcellularLocation>
        <location evidence="2">Cell inner membrane</location>
        <topology evidence="2">Multi-pass membrane protein</topology>
    </subcellularLocation>
</comment>
<evidence type="ECO:0000256" key="4">
    <source>
        <dbReference type="ARBA" id="ARBA00022475"/>
    </source>
</evidence>
<dbReference type="SMART" id="SM00304">
    <property type="entry name" value="HAMP"/>
    <property type="match status" value="1"/>
</dbReference>
<dbReference type="SMART" id="SM00387">
    <property type="entry name" value="HATPase_c"/>
    <property type="match status" value="1"/>
</dbReference>
<sequence length="437" mass="47819">MIRRASFAAQMAVVLAIALLAAQAVNFFFLLEARERVRTAREDTQIERFVAGAENDQALQRIKDRPRRRRVPVSVTNAPLATLGDVDEKLTLRLQEKLREAGLNADGAMAARMMRPMREGEELAIVLSSAIEGGQWFNAVSPAPQGGSLDVKPLILQTVLIYIGLMAAVLLVTARLARPLRRLTDAANRFRLDSQDIALTEEGPSDIRSLTAAFDQMRGRLRRAFTEKDAMLGAIGHDLRTPLTSLRIRVEQVANDQLRERMIISIDELSTMLEDILILARDGAPGTEQEELDLSSLCRQLADDMGTGDRKVSFDDDTPPLITPVYPALLKRALRNLIQNGLRYGGDVTLRLLNEESGILIAVDDDGPGVPEAQLDALREPFRRGEGSRNRETGGAGLGLAIADGAARAHGGQLELSNRQEGGFRAGIRLPAHPSPH</sequence>
<dbReference type="PANTHER" id="PTHR44936">
    <property type="entry name" value="SENSOR PROTEIN CREC"/>
    <property type="match status" value="1"/>
</dbReference>
<evidence type="ECO:0000256" key="15">
    <source>
        <dbReference type="SAM" id="MobiDB-lite"/>
    </source>
</evidence>
<dbReference type="AlphaFoldDB" id="A0A371RHD0"/>
<evidence type="ECO:0000256" key="10">
    <source>
        <dbReference type="ARBA" id="ARBA00022777"/>
    </source>
</evidence>
<dbReference type="InParanoid" id="A0A371RHD0"/>
<keyword evidence="14 16" id="KW-0472">Membrane</keyword>
<dbReference type="EC" id="2.7.13.3" evidence="3"/>
<evidence type="ECO:0000256" key="5">
    <source>
        <dbReference type="ARBA" id="ARBA00022519"/>
    </source>
</evidence>
<dbReference type="Proteomes" id="UP000264589">
    <property type="component" value="Unassembled WGS sequence"/>
</dbReference>
<dbReference type="CDD" id="cd06225">
    <property type="entry name" value="HAMP"/>
    <property type="match status" value="1"/>
</dbReference>
<evidence type="ECO:0000256" key="14">
    <source>
        <dbReference type="ARBA" id="ARBA00023136"/>
    </source>
</evidence>
<keyword evidence="11" id="KW-0067">ATP-binding</keyword>
<organism evidence="19 20">
    <name type="scientific">Parvularcula marina</name>
    <dbReference type="NCBI Taxonomy" id="2292771"/>
    <lineage>
        <taxon>Bacteria</taxon>
        <taxon>Pseudomonadati</taxon>
        <taxon>Pseudomonadota</taxon>
        <taxon>Alphaproteobacteria</taxon>
        <taxon>Parvularculales</taxon>
        <taxon>Parvularculaceae</taxon>
        <taxon>Parvularcula</taxon>
    </lineage>
</organism>
<dbReference type="InterPro" id="IPR050980">
    <property type="entry name" value="2C_sensor_his_kinase"/>
</dbReference>
<evidence type="ECO:0000256" key="11">
    <source>
        <dbReference type="ARBA" id="ARBA00022840"/>
    </source>
</evidence>
<feature type="domain" description="Histidine kinase" evidence="17">
    <location>
        <begin position="234"/>
        <end position="434"/>
    </location>
</feature>
<reference evidence="19 20" key="1">
    <citation type="submission" date="2018-08" db="EMBL/GenBank/DDBJ databases">
        <title>Parvularcula sp. SM1705, isolated from surface water of the South Sea China.</title>
        <authorList>
            <person name="Sun L."/>
        </authorList>
    </citation>
    <scope>NUCLEOTIDE SEQUENCE [LARGE SCALE GENOMIC DNA]</scope>
    <source>
        <strain evidence="19 20">SM1705</strain>
    </source>
</reference>
<dbReference type="PROSITE" id="PS50109">
    <property type="entry name" value="HIS_KIN"/>
    <property type="match status" value="1"/>
</dbReference>
<evidence type="ECO:0000313" key="20">
    <source>
        <dbReference type="Proteomes" id="UP000264589"/>
    </source>
</evidence>
<dbReference type="InterPro" id="IPR005467">
    <property type="entry name" value="His_kinase_dom"/>
</dbReference>
<dbReference type="EMBL" id="QUQO01000001">
    <property type="protein sequence ID" value="RFB04842.1"/>
    <property type="molecule type" value="Genomic_DNA"/>
</dbReference>
<dbReference type="SMART" id="SM00388">
    <property type="entry name" value="HisKA"/>
    <property type="match status" value="1"/>
</dbReference>
<evidence type="ECO:0000256" key="6">
    <source>
        <dbReference type="ARBA" id="ARBA00022553"/>
    </source>
</evidence>
<name>A0A371RHD0_9PROT</name>
<evidence type="ECO:0000313" key="19">
    <source>
        <dbReference type="EMBL" id="RFB04842.1"/>
    </source>
</evidence>
<dbReference type="Pfam" id="PF00672">
    <property type="entry name" value="HAMP"/>
    <property type="match status" value="1"/>
</dbReference>
<keyword evidence="9" id="KW-0547">Nucleotide-binding</keyword>
<feature type="region of interest" description="Disordered" evidence="15">
    <location>
        <begin position="415"/>
        <end position="437"/>
    </location>
</feature>
<evidence type="ECO:0000256" key="8">
    <source>
        <dbReference type="ARBA" id="ARBA00022692"/>
    </source>
</evidence>
<dbReference type="InterPro" id="IPR003594">
    <property type="entry name" value="HATPase_dom"/>
</dbReference>
<dbReference type="InterPro" id="IPR003660">
    <property type="entry name" value="HAMP_dom"/>
</dbReference>
<protein>
    <recommendedName>
        <fullName evidence="3">histidine kinase</fullName>
        <ecNumber evidence="3">2.7.13.3</ecNumber>
    </recommendedName>
</protein>
<feature type="domain" description="HAMP" evidence="18">
    <location>
        <begin position="174"/>
        <end position="226"/>
    </location>
</feature>
<comment type="caution">
    <text evidence="19">The sequence shown here is derived from an EMBL/GenBank/DDBJ whole genome shotgun (WGS) entry which is preliminary data.</text>
</comment>
<dbReference type="GO" id="GO:0005886">
    <property type="term" value="C:plasma membrane"/>
    <property type="evidence" value="ECO:0007669"/>
    <property type="project" value="UniProtKB-SubCell"/>
</dbReference>
<evidence type="ECO:0000256" key="13">
    <source>
        <dbReference type="ARBA" id="ARBA00023012"/>
    </source>
</evidence>
<keyword evidence="12 16" id="KW-1133">Transmembrane helix</keyword>
<dbReference type="InterPro" id="IPR036097">
    <property type="entry name" value="HisK_dim/P_sf"/>
</dbReference>
<evidence type="ECO:0000256" key="16">
    <source>
        <dbReference type="SAM" id="Phobius"/>
    </source>
</evidence>
<evidence type="ECO:0000256" key="1">
    <source>
        <dbReference type="ARBA" id="ARBA00000085"/>
    </source>
</evidence>
<dbReference type="SUPFAM" id="SSF158472">
    <property type="entry name" value="HAMP domain-like"/>
    <property type="match status" value="1"/>
</dbReference>
<dbReference type="Gene3D" id="1.10.287.130">
    <property type="match status" value="1"/>
</dbReference>
<keyword evidence="20" id="KW-1185">Reference proteome</keyword>
<dbReference type="PROSITE" id="PS50885">
    <property type="entry name" value="HAMP"/>
    <property type="match status" value="1"/>
</dbReference>
<dbReference type="FunCoup" id="A0A371RHD0">
    <property type="interactions" value="64"/>
</dbReference>
<dbReference type="GO" id="GO:0005524">
    <property type="term" value="F:ATP binding"/>
    <property type="evidence" value="ECO:0007669"/>
    <property type="project" value="UniProtKB-KW"/>
</dbReference>
<dbReference type="GO" id="GO:0000155">
    <property type="term" value="F:phosphorelay sensor kinase activity"/>
    <property type="evidence" value="ECO:0007669"/>
    <property type="project" value="InterPro"/>
</dbReference>
<feature type="transmembrane region" description="Helical" evidence="16">
    <location>
        <begin position="154"/>
        <end position="174"/>
    </location>
</feature>
<keyword evidence="7" id="KW-0808">Transferase</keyword>
<comment type="catalytic activity">
    <reaction evidence="1">
        <text>ATP + protein L-histidine = ADP + protein N-phospho-L-histidine.</text>
        <dbReference type="EC" id="2.7.13.3"/>
    </reaction>
</comment>
<evidence type="ECO:0000259" key="17">
    <source>
        <dbReference type="PROSITE" id="PS50109"/>
    </source>
</evidence>
<keyword evidence="4" id="KW-1003">Cell membrane</keyword>
<dbReference type="OrthoDB" id="9804645at2"/>